<dbReference type="Pfam" id="PF00005">
    <property type="entry name" value="ABC_tran"/>
    <property type="match status" value="1"/>
</dbReference>
<comment type="caution">
    <text evidence="5">The sequence shown here is derived from an EMBL/GenBank/DDBJ whole genome shotgun (WGS) entry which is preliminary data.</text>
</comment>
<keyword evidence="3 5" id="KW-0067">ATP-binding</keyword>
<dbReference type="Gene3D" id="3.40.50.300">
    <property type="entry name" value="P-loop containing nucleotide triphosphate hydrolases"/>
    <property type="match status" value="1"/>
</dbReference>
<dbReference type="PROSITE" id="PS00211">
    <property type="entry name" value="ABC_TRANSPORTER_1"/>
    <property type="match status" value="1"/>
</dbReference>
<keyword evidence="2" id="KW-0547">Nucleotide-binding</keyword>
<evidence type="ECO:0000256" key="2">
    <source>
        <dbReference type="ARBA" id="ARBA00022741"/>
    </source>
</evidence>
<protein>
    <submittedName>
        <fullName evidence="5">ATP-binding cassette domain-containing protein</fullName>
    </submittedName>
</protein>
<dbReference type="PANTHER" id="PTHR43023">
    <property type="entry name" value="PROTEIN TRIGALACTOSYLDIACYLGLYCEROL 3, CHLOROPLASTIC"/>
    <property type="match status" value="1"/>
</dbReference>
<evidence type="ECO:0000313" key="5">
    <source>
        <dbReference type="EMBL" id="MCW3173181.1"/>
    </source>
</evidence>
<proteinExistence type="predicted"/>
<keyword evidence="1" id="KW-0813">Transport</keyword>
<dbReference type="InterPro" id="IPR017871">
    <property type="entry name" value="ABC_transporter-like_CS"/>
</dbReference>
<feature type="domain" description="ABC transporter" evidence="4">
    <location>
        <begin position="19"/>
        <end position="257"/>
    </location>
</feature>
<evidence type="ECO:0000259" key="4">
    <source>
        <dbReference type="PROSITE" id="PS50893"/>
    </source>
</evidence>
<dbReference type="Proteomes" id="UP001163714">
    <property type="component" value="Unassembled WGS sequence"/>
</dbReference>
<keyword evidence="6" id="KW-1185">Reference proteome</keyword>
<accession>A0ABT3IAW2</accession>
<dbReference type="RefSeq" id="WP_264726907.1">
    <property type="nucleotide sequence ID" value="NZ_JAPDMX010000028.1"/>
</dbReference>
<sequence>MANVHIPPREQTAPAENALSVEHLKMGYGDRILLEDASFSVKKGEILVILGGSGCGKSSLMKHIIGLYQPMAGDIKIKNQSIVNANKADKAKLQRQLGVMYQSGALFGSLNVLENVRFPLDQFTDIGLKEKNLTASILLDLLEMGYAGSLMPGELSGGMLKRAGIARAMALGADILMLDEPSAGLDPITAANLDQTILRLRDSLGVTFVIVTHELQSIFNIADRAIMLDPHTKSIIAEGRPQSLRDHSEDPHVRQFFNRLSDKEQHKGE</sequence>
<evidence type="ECO:0000313" key="6">
    <source>
        <dbReference type="Proteomes" id="UP001163714"/>
    </source>
</evidence>
<dbReference type="PROSITE" id="PS50893">
    <property type="entry name" value="ABC_TRANSPORTER_2"/>
    <property type="match status" value="1"/>
</dbReference>
<dbReference type="EMBL" id="JAPDMX010000028">
    <property type="protein sequence ID" value="MCW3173181.1"/>
    <property type="molecule type" value="Genomic_DNA"/>
</dbReference>
<dbReference type="PANTHER" id="PTHR43023:SF3">
    <property type="entry name" value="PROTEIN TRIGALACTOSYLDIACYLGLYCEROL 3, CHLOROPLASTIC"/>
    <property type="match status" value="1"/>
</dbReference>
<dbReference type="GO" id="GO:0005524">
    <property type="term" value="F:ATP binding"/>
    <property type="evidence" value="ECO:0007669"/>
    <property type="project" value="UniProtKB-KW"/>
</dbReference>
<dbReference type="InterPro" id="IPR003439">
    <property type="entry name" value="ABC_transporter-like_ATP-bd"/>
</dbReference>
<organism evidence="5 6">
    <name type="scientific">Shewanella subflava</name>
    <dbReference type="NCBI Taxonomy" id="2986476"/>
    <lineage>
        <taxon>Bacteria</taxon>
        <taxon>Pseudomonadati</taxon>
        <taxon>Pseudomonadota</taxon>
        <taxon>Gammaproteobacteria</taxon>
        <taxon>Alteromonadales</taxon>
        <taxon>Shewanellaceae</taxon>
        <taxon>Shewanella</taxon>
    </lineage>
</organism>
<evidence type="ECO:0000256" key="3">
    <source>
        <dbReference type="ARBA" id="ARBA00022840"/>
    </source>
</evidence>
<dbReference type="InterPro" id="IPR003593">
    <property type="entry name" value="AAA+_ATPase"/>
</dbReference>
<name>A0ABT3IAW2_9GAMM</name>
<reference evidence="5" key="1">
    <citation type="submission" date="2022-10" db="EMBL/GenBank/DDBJ databases">
        <title>Shewanella flava sp. nov, isolated from the estuary of the Fenhe River into the Yellow River.</title>
        <authorList>
            <person name="Li Y."/>
        </authorList>
    </citation>
    <scope>NUCLEOTIDE SEQUENCE</scope>
    <source>
        <strain evidence="5">FYR11-62</strain>
    </source>
</reference>
<evidence type="ECO:0000256" key="1">
    <source>
        <dbReference type="ARBA" id="ARBA00022448"/>
    </source>
</evidence>
<dbReference type="SUPFAM" id="SSF52540">
    <property type="entry name" value="P-loop containing nucleoside triphosphate hydrolases"/>
    <property type="match status" value="1"/>
</dbReference>
<dbReference type="InterPro" id="IPR027417">
    <property type="entry name" value="P-loop_NTPase"/>
</dbReference>
<dbReference type="SMART" id="SM00382">
    <property type="entry name" value="AAA"/>
    <property type="match status" value="1"/>
</dbReference>
<gene>
    <name evidence="5" type="ORF">OHT75_11890</name>
</gene>